<evidence type="ECO:0000313" key="4">
    <source>
        <dbReference type="EMBL" id="MBC6470468.1"/>
    </source>
</evidence>
<dbReference type="RefSeq" id="WP_187247514.1">
    <property type="nucleotide sequence ID" value="NZ_BAAAOK010000022.1"/>
</dbReference>
<organism evidence="4 5">
    <name type="scientific">Actinomadura alba</name>
    <dbReference type="NCBI Taxonomy" id="406431"/>
    <lineage>
        <taxon>Bacteria</taxon>
        <taxon>Bacillati</taxon>
        <taxon>Actinomycetota</taxon>
        <taxon>Actinomycetes</taxon>
        <taxon>Streptosporangiales</taxon>
        <taxon>Thermomonosporaceae</taxon>
        <taxon>Actinomadura</taxon>
    </lineage>
</organism>
<keyword evidence="5" id="KW-1185">Reference proteome</keyword>
<dbReference type="PANTHER" id="PTHR30061:SF50">
    <property type="entry name" value="MALTOSE_MALTODEXTRIN-BINDING PERIPLASMIC PROTEIN"/>
    <property type="match status" value="1"/>
</dbReference>
<keyword evidence="2" id="KW-0813">Transport</keyword>
<dbReference type="InterPro" id="IPR006059">
    <property type="entry name" value="SBP"/>
</dbReference>
<accession>A0ABR7M037</accession>
<evidence type="ECO:0000256" key="3">
    <source>
        <dbReference type="ARBA" id="ARBA00022729"/>
    </source>
</evidence>
<protein>
    <submittedName>
        <fullName evidence="4">Extracellular solute-binding protein</fullName>
    </submittedName>
</protein>
<gene>
    <name evidence="4" type="ORF">HKK74_34020</name>
</gene>
<reference evidence="4 5" key="1">
    <citation type="submission" date="2020-06" db="EMBL/GenBank/DDBJ databases">
        <title>Actinomadura xiongansis sp. nov., isolated from soil of Baiyangdian.</title>
        <authorList>
            <person name="Zhang X."/>
        </authorList>
    </citation>
    <scope>NUCLEOTIDE SEQUENCE [LARGE SCALE GENOMIC DNA]</scope>
    <source>
        <strain evidence="4 5">HBUM206468</strain>
    </source>
</reference>
<name>A0ABR7M037_9ACTN</name>
<dbReference type="PROSITE" id="PS51257">
    <property type="entry name" value="PROKAR_LIPOPROTEIN"/>
    <property type="match status" value="1"/>
</dbReference>
<dbReference type="EMBL" id="JABVEC010000042">
    <property type="protein sequence ID" value="MBC6470468.1"/>
    <property type="molecule type" value="Genomic_DNA"/>
</dbReference>
<dbReference type="Gene3D" id="3.40.190.10">
    <property type="entry name" value="Periplasmic binding protein-like II"/>
    <property type="match status" value="2"/>
</dbReference>
<dbReference type="Proteomes" id="UP000805614">
    <property type="component" value="Unassembled WGS sequence"/>
</dbReference>
<evidence type="ECO:0000256" key="1">
    <source>
        <dbReference type="ARBA" id="ARBA00008520"/>
    </source>
</evidence>
<dbReference type="PANTHER" id="PTHR30061">
    <property type="entry name" value="MALTOSE-BINDING PERIPLASMIC PROTEIN"/>
    <property type="match status" value="1"/>
</dbReference>
<evidence type="ECO:0000256" key="2">
    <source>
        <dbReference type="ARBA" id="ARBA00022448"/>
    </source>
</evidence>
<comment type="caution">
    <text evidence="4">The sequence shown here is derived from an EMBL/GenBank/DDBJ whole genome shotgun (WGS) entry which is preliminary data.</text>
</comment>
<dbReference type="Pfam" id="PF13416">
    <property type="entry name" value="SBP_bac_8"/>
    <property type="match status" value="1"/>
</dbReference>
<keyword evidence="3" id="KW-0732">Signal</keyword>
<sequence length="420" mass="44889">MRKFSRRAAIGLVATGLVLSGCGRDAGTSADKAKDVGAGKISGTVTVWAMGTEGEQLGAFAKEFEAANPGVKVVVTPMGFDVAHDKIISAIAGGATPDISMIGSTWMGELAKTGAVEPTPSNLIDKSAFFPGSWETVLSGGTAYGVPWYVETRAFYYRKDLADKAKVKAPTTWEETQSFASAVKAKAGASQGVYQNFRVGSWQEVVPLVWQAGGEIVEGNKWTFDTPQMVSALTQFQSFYKKGTAPNKVAEGAFPQNFIKGEAAAFYSGPWMIYGLDKDGGAGFDQKYDVAPYPKGSAGGTSLMGGGDLVVFKKSKNRDAAWRFIQWLSDPKTQVKWFQTTKGLPAVQSAWQDPALTSDKRVAVFGEVLKTAKTPPPYSTWEQVARVLEGEIQKVALLKTSPAEAAKVMQQKADDIGTGL</sequence>
<evidence type="ECO:0000313" key="5">
    <source>
        <dbReference type="Proteomes" id="UP000805614"/>
    </source>
</evidence>
<dbReference type="SUPFAM" id="SSF53850">
    <property type="entry name" value="Periplasmic binding protein-like II"/>
    <property type="match status" value="1"/>
</dbReference>
<comment type="similarity">
    <text evidence="1">Belongs to the bacterial solute-binding protein 1 family.</text>
</comment>
<proteinExistence type="inferred from homology"/>